<dbReference type="Gene3D" id="3.40.140.10">
    <property type="entry name" value="Cytidine Deaminase, domain 2"/>
    <property type="match status" value="1"/>
</dbReference>
<comment type="similarity">
    <text evidence="2">Belongs to the cytidine and deoxycytidylate deaminase family. ADAT3 subfamily.</text>
</comment>
<feature type="non-terminal residue" evidence="4">
    <location>
        <position position="306"/>
    </location>
</feature>
<feature type="domain" description="CMP/dCMP-type deaminase" evidence="3">
    <location>
        <begin position="155"/>
        <end position="271"/>
    </location>
</feature>
<dbReference type="PANTHER" id="PTHR11079:SF156">
    <property type="entry name" value="INACTIVE TRNA-SPECIFIC ADENOSINE DEAMINASE-LIKE PROTEIN 3-RELATED"/>
    <property type="match status" value="1"/>
</dbReference>
<protein>
    <recommendedName>
        <fullName evidence="3">CMP/dCMP-type deaminase domain-containing protein</fullName>
    </recommendedName>
</protein>
<dbReference type="GO" id="GO:0052717">
    <property type="term" value="F:tRNA-specific adenosine-34 deaminase activity"/>
    <property type="evidence" value="ECO:0007669"/>
    <property type="project" value="UniProtKB-EC"/>
</dbReference>
<gene>
    <name evidence="4" type="ORF">M422DRAFT_272248</name>
</gene>
<evidence type="ECO:0000313" key="4">
    <source>
        <dbReference type="EMBL" id="KIJ26676.1"/>
    </source>
</evidence>
<dbReference type="InterPro" id="IPR002125">
    <property type="entry name" value="CMP_dCMP_dom"/>
</dbReference>
<dbReference type="AlphaFoldDB" id="A0A0C9UMF0"/>
<dbReference type="SUPFAM" id="SSF53927">
    <property type="entry name" value="Cytidine deaminase-like"/>
    <property type="match status" value="1"/>
</dbReference>
<evidence type="ECO:0000256" key="1">
    <source>
        <dbReference type="ARBA" id="ARBA00022694"/>
    </source>
</evidence>
<dbReference type="OrthoDB" id="3180714at2759"/>
<dbReference type="GO" id="GO:0005737">
    <property type="term" value="C:cytoplasm"/>
    <property type="evidence" value="ECO:0007669"/>
    <property type="project" value="TreeGrafter"/>
</dbReference>
<dbReference type="InterPro" id="IPR016193">
    <property type="entry name" value="Cytidine_deaminase-like"/>
</dbReference>
<keyword evidence="1" id="KW-0819">tRNA processing</keyword>
<keyword evidence="5" id="KW-1185">Reference proteome</keyword>
<organism evidence="4 5">
    <name type="scientific">Sphaerobolus stellatus (strain SS14)</name>
    <dbReference type="NCBI Taxonomy" id="990650"/>
    <lineage>
        <taxon>Eukaryota</taxon>
        <taxon>Fungi</taxon>
        <taxon>Dikarya</taxon>
        <taxon>Basidiomycota</taxon>
        <taxon>Agaricomycotina</taxon>
        <taxon>Agaricomycetes</taxon>
        <taxon>Phallomycetidae</taxon>
        <taxon>Geastrales</taxon>
        <taxon>Sphaerobolaceae</taxon>
        <taxon>Sphaerobolus</taxon>
    </lineage>
</organism>
<dbReference type="GO" id="GO:0002100">
    <property type="term" value="P:tRNA wobble adenosine to inosine editing"/>
    <property type="evidence" value="ECO:0007669"/>
    <property type="project" value="InterPro"/>
</dbReference>
<dbReference type="Pfam" id="PF00383">
    <property type="entry name" value="dCMP_cyt_deam_1"/>
    <property type="match status" value="1"/>
</dbReference>
<dbReference type="GO" id="GO:0005634">
    <property type="term" value="C:nucleus"/>
    <property type="evidence" value="ECO:0007669"/>
    <property type="project" value="TreeGrafter"/>
</dbReference>
<evidence type="ECO:0000259" key="3">
    <source>
        <dbReference type="PROSITE" id="PS51747"/>
    </source>
</evidence>
<dbReference type="Proteomes" id="UP000054279">
    <property type="component" value="Unassembled WGS sequence"/>
</dbReference>
<dbReference type="CDD" id="cd01285">
    <property type="entry name" value="nucleoside_deaminase"/>
    <property type="match status" value="1"/>
</dbReference>
<dbReference type="HOGENOM" id="CLU_013817_0_0_1"/>
<dbReference type="EMBL" id="KN837361">
    <property type="protein sequence ID" value="KIJ26676.1"/>
    <property type="molecule type" value="Genomic_DNA"/>
</dbReference>
<dbReference type="PANTHER" id="PTHR11079">
    <property type="entry name" value="CYTOSINE DEAMINASE FAMILY MEMBER"/>
    <property type="match status" value="1"/>
</dbReference>
<sequence>EADLPFEKLKVPGLEDEEDDANGYIKTVDAWVVDIPDPRKTSEMIQWLKDQSFENDALKHVKHIRRWTDPEINVIRTALLLVPADQPAPALPDGLTPYITPIPRFPARTLDQVKAKTLIWPVFYEAYNHKEIKEEAQRWTPQTVKWFRDGVNIIRKEAKRVRALGELPIVSYVPPSPDAHPGGSRSFIAHDTRVSSQHPLRHSAFNLIRLIGDSTSDSSKPAENGQNYLLTGKTLFTTHEPCIACSMAILHSRVREIVYLYPMPQTGGCGSVTCVPALQGVNHRYTIWRWRGVPAGAGGVDVKVDA</sequence>
<dbReference type="GO" id="GO:0046872">
    <property type="term" value="F:metal ion binding"/>
    <property type="evidence" value="ECO:0007669"/>
    <property type="project" value="UniProtKB-KW"/>
</dbReference>
<name>A0A0C9UMF0_SPHS4</name>
<accession>A0A0C9UMF0</accession>
<proteinExistence type="inferred from homology"/>
<evidence type="ECO:0000256" key="2">
    <source>
        <dbReference type="ARBA" id="ARBA00038160"/>
    </source>
</evidence>
<dbReference type="PROSITE" id="PS51747">
    <property type="entry name" value="CYT_DCMP_DEAMINASES_2"/>
    <property type="match status" value="1"/>
</dbReference>
<reference evidence="4 5" key="1">
    <citation type="submission" date="2014-06" db="EMBL/GenBank/DDBJ databases">
        <title>Evolutionary Origins and Diversification of the Mycorrhizal Mutualists.</title>
        <authorList>
            <consortium name="DOE Joint Genome Institute"/>
            <consortium name="Mycorrhizal Genomics Consortium"/>
            <person name="Kohler A."/>
            <person name="Kuo A."/>
            <person name="Nagy L.G."/>
            <person name="Floudas D."/>
            <person name="Copeland A."/>
            <person name="Barry K.W."/>
            <person name="Cichocki N."/>
            <person name="Veneault-Fourrey C."/>
            <person name="LaButti K."/>
            <person name="Lindquist E.A."/>
            <person name="Lipzen A."/>
            <person name="Lundell T."/>
            <person name="Morin E."/>
            <person name="Murat C."/>
            <person name="Riley R."/>
            <person name="Ohm R."/>
            <person name="Sun H."/>
            <person name="Tunlid A."/>
            <person name="Henrissat B."/>
            <person name="Grigoriev I.V."/>
            <person name="Hibbett D.S."/>
            <person name="Martin F."/>
        </authorList>
    </citation>
    <scope>NUCLEOTIDE SEQUENCE [LARGE SCALE GENOMIC DNA]</scope>
    <source>
        <strain evidence="4 5">SS14</strain>
    </source>
</reference>
<evidence type="ECO:0000313" key="5">
    <source>
        <dbReference type="Proteomes" id="UP000054279"/>
    </source>
</evidence>